<feature type="compositionally biased region" description="Gly residues" evidence="1">
    <location>
        <begin position="76"/>
        <end position="91"/>
    </location>
</feature>
<accession>A0A423W702</accession>
<proteinExistence type="predicted"/>
<evidence type="ECO:0000313" key="3">
    <source>
        <dbReference type="Proteomes" id="UP000283895"/>
    </source>
</evidence>
<feature type="region of interest" description="Disordered" evidence="1">
    <location>
        <begin position="47"/>
        <end position="110"/>
    </location>
</feature>
<dbReference type="EMBL" id="LKEA01000024">
    <property type="protein sequence ID" value="ROV99129.1"/>
    <property type="molecule type" value="Genomic_DNA"/>
</dbReference>
<sequence>MTMGSRPSALVSDSTAKKSLYRRYEAAKSGRDKTISSEDMQKHVGMTPDELSNWSQGRPGVAGNQNAGSITVGPATGLGGLGTGSGYGGWGPDARGDLTYPPQKQQKPSK</sequence>
<reference evidence="2 3" key="1">
    <citation type="submission" date="2015-09" db="EMBL/GenBank/DDBJ databases">
        <title>Host preference determinants of Valsa canker pathogens revealed by comparative genomics.</title>
        <authorList>
            <person name="Yin Z."/>
            <person name="Huang L."/>
        </authorList>
    </citation>
    <scope>NUCLEOTIDE SEQUENCE [LARGE SCALE GENOMIC DNA]</scope>
    <source>
        <strain evidence="2 3">03-1</strain>
    </source>
</reference>
<name>A0A423W702_9PEZI</name>
<evidence type="ECO:0000313" key="2">
    <source>
        <dbReference type="EMBL" id="ROV99129.1"/>
    </source>
</evidence>
<organism evidence="2 3">
    <name type="scientific">Cytospora schulzeri</name>
    <dbReference type="NCBI Taxonomy" id="448051"/>
    <lineage>
        <taxon>Eukaryota</taxon>
        <taxon>Fungi</taxon>
        <taxon>Dikarya</taxon>
        <taxon>Ascomycota</taxon>
        <taxon>Pezizomycotina</taxon>
        <taxon>Sordariomycetes</taxon>
        <taxon>Sordariomycetidae</taxon>
        <taxon>Diaporthales</taxon>
        <taxon>Cytosporaceae</taxon>
        <taxon>Cytospora</taxon>
    </lineage>
</organism>
<evidence type="ECO:0000256" key="1">
    <source>
        <dbReference type="SAM" id="MobiDB-lite"/>
    </source>
</evidence>
<keyword evidence="3" id="KW-1185">Reference proteome</keyword>
<dbReference type="Proteomes" id="UP000283895">
    <property type="component" value="Unassembled WGS sequence"/>
</dbReference>
<dbReference type="AlphaFoldDB" id="A0A423W702"/>
<dbReference type="OrthoDB" id="4837859at2759"/>
<comment type="caution">
    <text evidence="2">The sequence shown here is derived from an EMBL/GenBank/DDBJ whole genome shotgun (WGS) entry which is preliminary data.</text>
</comment>
<protein>
    <submittedName>
        <fullName evidence="2">Uncharacterized protein</fullName>
    </submittedName>
</protein>
<gene>
    <name evidence="2" type="ORF">VMCG_06576</name>
</gene>